<comment type="caution">
    <text evidence="3">The sequence shown here is derived from an EMBL/GenBank/DDBJ whole genome shotgun (WGS) entry which is preliminary data.</text>
</comment>
<name>A0ABQ2QQH2_9GAMM</name>
<evidence type="ECO:0000256" key="1">
    <source>
        <dbReference type="ARBA" id="ARBA00007613"/>
    </source>
</evidence>
<reference evidence="4" key="1">
    <citation type="journal article" date="2019" name="Int. J. Syst. Evol. Microbiol.">
        <title>The Global Catalogue of Microorganisms (GCM) 10K type strain sequencing project: providing services to taxonomists for standard genome sequencing and annotation.</title>
        <authorList>
            <consortium name="The Broad Institute Genomics Platform"/>
            <consortium name="The Broad Institute Genome Sequencing Center for Infectious Disease"/>
            <person name="Wu L."/>
            <person name="Ma J."/>
        </authorList>
    </citation>
    <scope>NUCLEOTIDE SEQUENCE [LARGE SCALE GENOMIC DNA]</scope>
    <source>
        <strain evidence="4">JCM 32305</strain>
    </source>
</reference>
<accession>A0ABQ2QQH2</accession>
<feature type="chain" id="PRO_5045236556" evidence="2">
    <location>
        <begin position="25"/>
        <end position="467"/>
    </location>
</feature>
<feature type="signal peptide" evidence="2">
    <location>
        <begin position="1"/>
        <end position="24"/>
    </location>
</feature>
<sequence length="467" mass="50929">MMVKPAVRKAILALMVSSLLGCSAFDNTHYAEQARQTEAKTSQQLLEQLLASSASGSQDILAQPVARLTDLINVPELQTFIKAALQNNPSLQQSVVALNMAYAQHGITSASRLPSVDASFSGSSTEDSDDSYTTDITVSWELDLWQKIADSSNAALKDIASSQASLQSAQDLVAANVMRSWLDISLQQQLVTIETQRLAVLENNQALIMARYRVGLGSLEDLDNANTSAASTRATLVSYHEQLAQSKRDLTLFTGQWTGKNLVADVSAQFPTVINPISSLGQQNLGRRPDVKAAFYNIEAESLRTDAAYKAMLPSISLSASLTDMAESPSDALLTGPLWSVLGQLSAPLFQGGKLKSQAELARLTTEQHYWVYQDTLLNAVNEVENTVGQEYSLAKQQQYLTEAQMSAQRSFVSYEEKYRQGLVDIFDLLTVQQQTYDIEAQLATTIYNRLVNRIDLGLALGLGVSA</sequence>
<organism evidence="3 4">
    <name type="scientific">Shewanella ulleungensis</name>
    <dbReference type="NCBI Taxonomy" id="2282699"/>
    <lineage>
        <taxon>Bacteria</taxon>
        <taxon>Pseudomonadati</taxon>
        <taxon>Pseudomonadota</taxon>
        <taxon>Gammaproteobacteria</taxon>
        <taxon>Alteromonadales</taxon>
        <taxon>Shewanellaceae</taxon>
        <taxon>Shewanella</taxon>
    </lineage>
</organism>
<dbReference type="Gene3D" id="2.20.200.10">
    <property type="entry name" value="Outer membrane efflux proteins (OEP)"/>
    <property type="match status" value="1"/>
</dbReference>
<dbReference type="RefSeq" id="WP_188956569.1">
    <property type="nucleotide sequence ID" value="NZ_BMQW01000005.1"/>
</dbReference>
<proteinExistence type="inferred from homology"/>
<evidence type="ECO:0000256" key="2">
    <source>
        <dbReference type="SAM" id="SignalP"/>
    </source>
</evidence>
<comment type="similarity">
    <text evidence="1">Belongs to the outer membrane factor (OMF) (TC 1.B.17) family.</text>
</comment>
<evidence type="ECO:0000313" key="3">
    <source>
        <dbReference type="EMBL" id="GGP88605.1"/>
    </source>
</evidence>
<evidence type="ECO:0000313" key="4">
    <source>
        <dbReference type="Proteomes" id="UP000654004"/>
    </source>
</evidence>
<dbReference type="PROSITE" id="PS51257">
    <property type="entry name" value="PROKAR_LIPOPROTEIN"/>
    <property type="match status" value="1"/>
</dbReference>
<protein>
    <submittedName>
        <fullName evidence="3">AdeC/adeK/oprM family multidrug efflux complex outer membrane factor</fullName>
    </submittedName>
</protein>
<dbReference type="SUPFAM" id="SSF56954">
    <property type="entry name" value="Outer membrane efflux proteins (OEP)"/>
    <property type="match status" value="1"/>
</dbReference>
<dbReference type="PANTHER" id="PTHR30203">
    <property type="entry name" value="OUTER MEMBRANE CATION EFFLUX PROTEIN"/>
    <property type="match status" value="1"/>
</dbReference>
<keyword evidence="4" id="KW-1185">Reference proteome</keyword>
<dbReference type="EMBL" id="BMQW01000005">
    <property type="protein sequence ID" value="GGP88605.1"/>
    <property type="molecule type" value="Genomic_DNA"/>
</dbReference>
<dbReference type="PANTHER" id="PTHR30203:SF32">
    <property type="entry name" value="CATION EFFLUX SYSTEM PROTEIN CUSC"/>
    <property type="match status" value="1"/>
</dbReference>
<dbReference type="Pfam" id="PF02321">
    <property type="entry name" value="OEP"/>
    <property type="match status" value="2"/>
</dbReference>
<keyword evidence="2" id="KW-0732">Signal</keyword>
<dbReference type="Gene3D" id="1.20.1600.10">
    <property type="entry name" value="Outer membrane efflux proteins (OEP)"/>
    <property type="match status" value="1"/>
</dbReference>
<dbReference type="Proteomes" id="UP000654004">
    <property type="component" value="Unassembled WGS sequence"/>
</dbReference>
<dbReference type="InterPro" id="IPR003423">
    <property type="entry name" value="OMP_efflux"/>
</dbReference>
<dbReference type="InterPro" id="IPR010131">
    <property type="entry name" value="MdtP/NodT-like"/>
</dbReference>
<gene>
    <name evidence="3" type="primary">cusC</name>
    <name evidence="3" type="ORF">GCM10009410_23240</name>
</gene>